<keyword evidence="6" id="KW-0723">Serine/threonine-protein kinase</keyword>
<dbReference type="InterPro" id="IPR011990">
    <property type="entry name" value="TPR-like_helical_dom_sf"/>
</dbReference>
<dbReference type="InterPro" id="IPR000719">
    <property type="entry name" value="Prot_kinase_dom"/>
</dbReference>
<feature type="repeat" description="TPR" evidence="3">
    <location>
        <begin position="371"/>
        <end position="404"/>
    </location>
</feature>
<keyword evidence="2 3" id="KW-0802">TPR repeat</keyword>
<dbReference type="SUPFAM" id="SSF48452">
    <property type="entry name" value="TPR-like"/>
    <property type="match status" value="1"/>
</dbReference>
<keyword evidence="4" id="KW-0547">Nucleotide-binding</keyword>
<dbReference type="Gene3D" id="1.25.40.10">
    <property type="entry name" value="Tetratricopeptide repeat domain"/>
    <property type="match status" value="4"/>
</dbReference>
<gene>
    <name evidence="6" type="ORF">FJSC11DRAFT_3314</name>
</gene>
<keyword evidence="6" id="KW-0418">Kinase</keyword>
<dbReference type="PROSITE" id="PS50293">
    <property type="entry name" value="TPR_REGION"/>
    <property type="match status" value="7"/>
</dbReference>
<dbReference type="AlphaFoldDB" id="G6FWR5"/>
<dbReference type="PROSITE" id="PS50005">
    <property type="entry name" value="TPR"/>
    <property type="match status" value="10"/>
</dbReference>
<dbReference type="PANTHER" id="PTHR44943">
    <property type="entry name" value="CELLULOSE SYNTHASE OPERON PROTEIN C"/>
    <property type="match status" value="1"/>
</dbReference>
<dbReference type="GO" id="GO:0005524">
    <property type="term" value="F:ATP binding"/>
    <property type="evidence" value="ECO:0007669"/>
    <property type="project" value="UniProtKB-UniRule"/>
</dbReference>
<dbReference type="GO" id="GO:0004674">
    <property type="term" value="F:protein serine/threonine kinase activity"/>
    <property type="evidence" value="ECO:0007669"/>
    <property type="project" value="UniProtKB-KW"/>
</dbReference>
<organism evidence="6 7">
    <name type="scientific">Fischerella thermalis JSC-11</name>
    <dbReference type="NCBI Taxonomy" id="741277"/>
    <lineage>
        <taxon>Bacteria</taxon>
        <taxon>Bacillati</taxon>
        <taxon>Cyanobacteriota</taxon>
        <taxon>Cyanophyceae</taxon>
        <taxon>Nostocales</taxon>
        <taxon>Hapalosiphonaceae</taxon>
        <taxon>Fischerella</taxon>
    </lineage>
</organism>
<feature type="repeat" description="TPR" evidence="3">
    <location>
        <begin position="575"/>
        <end position="608"/>
    </location>
</feature>
<keyword evidence="6" id="KW-0808">Transferase</keyword>
<dbReference type="PATRIC" id="fig|741277.3.peg.2702"/>
<feature type="repeat" description="TPR" evidence="3">
    <location>
        <begin position="439"/>
        <end position="472"/>
    </location>
</feature>
<dbReference type="SMART" id="SM00028">
    <property type="entry name" value="TPR"/>
    <property type="match status" value="10"/>
</dbReference>
<evidence type="ECO:0000256" key="3">
    <source>
        <dbReference type="PROSITE-ProRule" id="PRU00339"/>
    </source>
</evidence>
<name>G6FWR5_9CYAN</name>
<feature type="repeat" description="TPR" evidence="3">
    <location>
        <begin position="507"/>
        <end position="540"/>
    </location>
</feature>
<reference evidence="6 7" key="1">
    <citation type="submission" date="2011-09" db="EMBL/GenBank/DDBJ databases">
        <title>The draft genome of Fischerella sp. JSC-11.</title>
        <authorList>
            <consortium name="US DOE Joint Genome Institute (JGI-PGF)"/>
            <person name="Lucas S."/>
            <person name="Han J."/>
            <person name="Lapidus A."/>
            <person name="Cheng J.-F."/>
            <person name="Goodwin L."/>
            <person name="Pitluck S."/>
            <person name="Peters L."/>
            <person name="Land M.L."/>
            <person name="Hauser L."/>
            <person name="Sarkisova S."/>
            <person name="Bryant D.A."/>
            <person name="Brown I."/>
            <person name="Woyke T.J."/>
        </authorList>
    </citation>
    <scope>NUCLEOTIDE SEQUENCE [LARGE SCALE GENOMIC DNA]</scope>
    <source>
        <strain evidence="6 7">JSC-11</strain>
    </source>
</reference>
<dbReference type="Pfam" id="PF13414">
    <property type="entry name" value="TPR_11"/>
    <property type="match status" value="2"/>
</dbReference>
<dbReference type="Pfam" id="PF13432">
    <property type="entry name" value="TPR_16"/>
    <property type="match status" value="2"/>
</dbReference>
<dbReference type="InterPro" id="IPR011009">
    <property type="entry name" value="Kinase-like_dom_sf"/>
</dbReference>
<dbReference type="InterPro" id="IPR019734">
    <property type="entry name" value="TPR_rpt"/>
</dbReference>
<sequence length="759" mass="86594">MLVISCYLLAVGYLTITTNQRQKTVARSESERSVFNWVNQMLGNMLVGRYQIISHLGGGGFGETFVAYDTQLPGKPKCVVKKLKPQATDPTTLQTARRLFDTEAQVLYKLGTHNQIPQLLAYFEENEEFYLVQEFIEGHNLSQEIIPGKPLSQGQVISLLQEILQILDFVHQQKVIHRDVNPYNILRRELDGKLVLIDFGAVKEITTQVINPNAKTKFTVAIGTPGYIPGEQAQGNPKYSSDIYAVGILGIQALTGLSPEEFDQDAETNEIIWQNHTEVTQEFAQFLDKMVRYDFRERYASATLALQALKDLHNPNFQTLALSVSVTNQPSITNNKRKKNITKKILAGTIILGLAIGASLYIINSINSVNATELYKKANTFYELQRYQDALSAFEKAVKIRPDYAEAWNGQGSTLSKLKEYKAALTAYDRAIQIQPDYLEAWIGRGFVLKNLQRYQEAIASFDKALQLDTNSPQLWTTKGEVLSSLKRYDEAISAYEQAINLKKDDYTAWYNKALTLQNLKRYEEAVRAYDKAVEIKPSYAEAWYNRGNALVNLQRYQDAFTAYDKAVQINPTYYQAWLSRGNILISLQRYPEAVESLNQVIQINPQNYQAWYAKGWSQHQMQRYNEALAAYDQAAELKRNDYQLWYNRGNSLYNLQKYEEAIASYDRAVRYNPQHYESWFSRGNALFNLLRYQEAIASYNQAIKIKPDNQQAIQARDKAQSQLSVIKPNPIILTSPKPGVAPTQPTNSTPLILRKLLR</sequence>
<feature type="repeat" description="TPR" evidence="3">
    <location>
        <begin position="473"/>
        <end position="506"/>
    </location>
</feature>
<dbReference type="Pfam" id="PF13424">
    <property type="entry name" value="TPR_12"/>
    <property type="match status" value="1"/>
</dbReference>
<keyword evidence="4" id="KW-0067">ATP-binding</keyword>
<keyword evidence="1" id="KW-0677">Repeat</keyword>
<dbReference type="Proteomes" id="UP000004344">
    <property type="component" value="Unassembled WGS sequence"/>
</dbReference>
<dbReference type="SUPFAM" id="SSF56112">
    <property type="entry name" value="Protein kinase-like (PK-like)"/>
    <property type="match status" value="1"/>
</dbReference>
<feature type="repeat" description="TPR" evidence="3">
    <location>
        <begin position="405"/>
        <end position="438"/>
    </location>
</feature>
<feature type="repeat" description="TPR" evidence="3">
    <location>
        <begin position="643"/>
        <end position="676"/>
    </location>
</feature>
<dbReference type="InterPro" id="IPR051685">
    <property type="entry name" value="Ycf3/AcsC/BcsC/TPR_MFPF"/>
</dbReference>
<dbReference type="InterPro" id="IPR017441">
    <property type="entry name" value="Protein_kinase_ATP_BS"/>
</dbReference>
<dbReference type="PANTHER" id="PTHR44943:SF4">
    <property type="entry name" value="TPR REPEAT-CONTAINING PROTEIN MJ0798"/>
    <property type="match status" value="1"/>
</dbReference>
<dbReference type="PROSITE" id="PS00107">
    <property type="entry name" value="PROTEIN_KINASE_ATP"/>
    <property type="match status" value="1"/>
</dbReference>
<proteinExistence type="predicted"/>
<dbReference type="Gene3D" id="3.30.200.20">
    <property type="entry name" value="Phosphorylase Kinase, domain 1"/>
    <property type="match status" value="1"/>
</dbReference>
<feature type="repeat" description="TPR" evidence="3">
    <location>
        <begin position="541"/>
        <end position="574"/>
    </location>
</feature>
<dbReference type="EMBL" id="AGIZ01000010">
    <property type="protein sequence ID" value="EHC11080.1"/>
    <property type="molecule type" value="Genomic_DNA"/>
</dbReference>
<dbReference type="Pfam" id="PF00069">
    <property type="entry name" value="Pkinase"/>
    <property type="match status" value="1"/>
</dbReference>
<keyword evidence="7" id="KW-1185">Reference proteome</keyword>
<dbReference type="Gene3D" id="1.10.510.10">
    <property type="entry name" value="Transferase(Phosphotransferase) domain 1"/>
    <property type="match status" value="1"/>
</dbReference>
<evidence type="ECO:0000256" key="1">
    <source>
        <dbReference type="ARBA" id="ARBA00022737"/>
    </source>
</evidence>
<dbReference type="PROSITE" id="PS50011">
    <property type="entry name" value="PROTEIN_KINASE_DOM"/>
    <property type="match status" value="1"/>
</dbReference>
<evidence type="ECO:0000256" key="4">
    <source>
        <dbReference type="PROSITE-ProRule" id="PRU10141"/>
    </source>
</evidence>
<evidence type="ECO:0000256" key="2">
    <source>
        <dbReference type="ARBA" id="ARBA00022803"/>
    </source>
</evidence>
<dbReference type="CDD" id="cd14014">
    <property type="entry name" value="STKc_PknB_like"/>
    <property type="match status" value="1"/>
</dbReference>
<accession>G6FWR5</accession>
<comment type="caution">
    <text evidence="6">The sequence shown here is derived from an EMBL/GenBank/DDBJ whole genome shotgun (WGS) entry which is preliminary data.</text>
</comment>
<feature type="repeat" description="TPR" evidence="3">
    <location>
        <begin position="609"/>
        <end position="642"/>
    </location>
</feature>
<feature type="domain" description="Protein kinase" evidence="5">
    <location>
        <begin position="50"/>
        <end position="317"/>
    </location>
</feature>
<evidence type="ECO:0000259" key="5">
    <source>
        <dbReference type="PROSITE" id="PS50011"/>
    </source>
</evidence>
<protein>
    <submittedName>
        <fullName evidence="6">Serine/threonine protein kinase</fullName>
    </submittedName>
</protein>
<feature type="binding site" evidence="4">
    <location>
        <position position="82"/>
    </location>
    <ligand>
        <name>ATP</name>
        <dbReference type="ChEBI" id="CHEBI:30616"/>
    </ligand>
</feature>
<feature type="repeat" description="TPR" evidence="3">
    <location>
        <begin position="677"/>
        <end position="710"/>
    </location>
</feature>
<evidence type="ECO:0000313" key="7">
    <source>
        <dbReference type="Proteomes" id="UP000004344"/>
    </source>
</evidence>
<evidence type="ECO:0000313" key="6">
    <source>
        <dbReference type="EMBL" id="EHC11080.1"/>
    </source>
</evidence>